<evidence type="ECO:0000256" key="3">
    <source>
        <dbReference type="ARBA" id="ARBA00022448"/>
    </source>
</evidence>
<keyword evidence="3" id="KW-0813">Transport</keyword>
<feature type="transmembrane region" description="Helical" evidence="8">
    <location>
        <begin position="70"/>
        <end position="93"/>
    </location>
</feature>
<keyword evidence="5 8" id="KW-0812">Transmembrane</keyword>
<comment type="subcellular location">
    <subcellularLocation>
        <location evidence="1">Cell membrane</location>
        <topology evidence="1">Multi-pass membrane protein</topology>
    </subcellularLocation>
</comment>
<evidence type="ECO:0000256" key="7">
    <source>
        <dbReference type="ARBA" id="ARBA00023136"/>
    </source>
</evidence>
<reference evidence="9 10" key="1">
    <citation type="submission" date="2015-01" db="EMBL/GenBank/DDBJ databases">
        <title>Draft genome sequence of Leucobacter komagatae strain VKM ST2845.</title>
        <authorList>
            <person name="Karlyshev A.V."/>
            <person name="Kudryashova E.B."/>
        </authorList>
    </citation>
    <scope>NUCLEOTIDE SEQUENCE [LARGE SCALE GENOMIC DNA]</scope>
    <source>
        <strain evidence="9 10">VKM ST2845</strain>
    </source>
</reference>
<dbReference type="GO" id="GO:0015297">
    <property type="term" value="F:antiporter activity"/>
    <property type="evidence" value="ECO:0007669"/>
    <property type="project" value="InterPro"/>
</dbReference>
<dbReference type="GO" id="GO:0015105">
    <property type="term" value="F:arsenite transmembrane transporter activity"/>
    <property type="evidence" value="ECO:0007669"/>
    <property type="project" value="TreeGrafter"/>
</dbReference>
<comment type="similarity">
    <text evidence="2">Belongs to the arsenical resistance-3 (ACR3) (TC 2.A.59) family.</text>
</comment>
<sequence length="324" mass="34128">MSSVVDLLERRQIGLYLFALALGAAVGLSFPAVAGAAEFAINPVLGLLLYATFLGVPFGKIGEALRDWRFLTTVFVVNFVIVPGVVFILSRVVAHDQVLLVGVLFVLLTPCIDYVIVFTGLAAGASDRLLAAAPLLMLAQMLLLPVYLLAFVGGDFVDSVDLTPFAEAFAVLIVLPLVAAGLTQLAAAKTRWGRPVVDGALSMMVPLMMLTLAVVVASQISGVGRELGALLLVVPVYVAFAAIMVPIGATAARVAKLDVAARRAVVFSGATRNSLVVLPLALALPAGFELAPLVVVTQTLIELVAMVIFVRLIPRLIRDPVTHR</sequence>
<dbReference type="OrthoDB" id="3254016at2"/>
<dbReference type="GO" id="GO:0015104">
    <property type="term" value="F:antimonite transmembrane transporter activity"/>
    <property type="evidence" value="ECO:0007669"/>
    <property type="project" value="TreeGrafter"/>
</dbReference>
<feature type="transmembrane region" description="Helical" evidence="8">
    <location>
        <begin position="129"/>
        <end position="148"/>
    </location>
</feature>
<dbReference type="Proteomes" id="UP000032120">
    <property type="component" value="Unassembled WGS sequence"/>
</dbReference>
<evidence type="ECO:0000256" key="8">
    <source>
        <dbReference type="SAM" id="Phobius"/>
    </source>
</evidence>
<dbReference type="GO" id="GO:0005886">
    <property type="term" value="C:plasma membrane"/>
    <property type="evidence" value="ECO:0007669"/>
    <property type="project" value="UniProtKB-SubCell"/>
</dbReference>
<dbReference type="RefSeq" id="WP_042544863.1">
    <property type="nucleotide sequence ID" value="NZ_JXSQ01000021.1"/>
</dbReference>
<feature type="transmembrane region" description="Helical" evidence="8">
    <location>
        <begin position="168"/>
        <end position="188"/>
    </location>
</feature>
<dbReference type="EMBL" id="JXSQ01000021">
    <property type="protein sequence ID" value="KIP51827.1"/>
    <property type="molecule type" value="Genomic_DNA"/>
</dbReference>
<evidence type="ECO:0000256" key="2">
    <source>
        <dbReference type="ARBA" id="ARBA00010110"/>
    </source>
</evidence>
<keyword evidence="7 8" id="KW-0472">Membrane</keyword>
<feature type="transmembrane region" description="Helical" evidence="8">
    <location>
        <begin position="39"/>
        <end position="58"/>
    </location>
</feature>
<feature type="transmembrane region" description="Helical" evidence="8">
    <location>
        <begin position="12"/>
        <end position="33"/>
    </location>
</feature>
<keyword evidence="6 8" id="KW-1133">Transmembrane helix</keyword>
<dbReference type="Gene3D" id="1.20.1530.20">
    <property type="match status" value="1"/>
</dbReference>
<evidence type="ECO:0000256" key="5">
    <source>
        <dbReference type="ARBA" id="ARBA00022692"/>
    </source>
</evidence>
<name>A0A0D0IL35_9MICO</name>
<feature type="transmembrane region" description="Helical" evidence="8">
    <location>
        <begin position="227"/>
        <end position="252"/>
    </location>
</feature>
<evidence type="ECO:0000256" key="4">
    <source>
        <dbReference type="ARBA" id="ARBA00022475"/>
    </source>
</evidence>
<organism evidence="9 10">
    <name type="scientific">Leucobacter komagatae</name>
    <dbReference type="NCBI Taxonomy" id="55969"/>
    <lineage>
        <taxon>Bacteria</taxon>
        <taxon>Bacillati</taxon>
        <taxon>Actinomycetota</taxon>
        <taxon>Actinomycetes</taxon>
        <taxon>Micrococcales</taxon>
        <taxon>Microbacteriaceae</taxon>
        <taxon>Leucobacter</taxon>
    </lineage>
</organism>
<evidence type="ECO:0000256" key="1">
    <source>
        <dbReference type="ARBA" id="ARBA00004651"/>
    </source>
</evidence>
<comment type="caution">
    <text evidence="9">The sequence shown here is derived from an EMBL/GenBank/DDBJ whole genome shotgun (WGS) entry which is preliminary data.</text>
</comment>
<evidence type="ECO:0000313" key="10">
    <source>
        <dbReference type="Proteomes" id="UP000032120"/>
    </source>
</evidence>
<dbReference type="PANTHER" id="PTHR43057:SF1">
    <property type="entry name" value="ARSENICAL-RESISTANCE PROTEIN 3"/>
    <property type="match status" value="1"/>
</dbReference>
<feature type="transmembrane region" description="Helical" evidence="8">
    <location>
        <begin position="99"/>
        <end position="122"/>
    </location>
</feature>
<gene>
    <name evidence="9" type="ORF">SD72_12845</name>
</gene>
<dbReference type="InterPro" id="IPR038770">
    <property type="entry name" value="Na+/solute_symporter_sf"/>
</dbReference>
<evidence type="ECO:0000256" key="6">
    <source>
        <dbReference type="ARBA" id="ARBA00022989"/>
    </source>
</evidence>
<proteinExistence type="inferred from homology"/>
<dbReference type="AlphaFoldDB" id="A0A0D0IL35"/>
<accession>A0A0D0IL35</accession>
<feature type="transmembrane region" description="Helical" evidence="8">
    <location>
        <begin position="200"/>
        <end position="221"/>
    </location>
</feature>
<protein>
    <submittedName>
        <fullName evidence="9">Arsenic resistance protein</fullName>
    </submittedName>
</protein>
<dbReference type="PANTHER" id="PTHR43057">
    <property type="entry name" value="ARSENITE EFFLUX TRANSPORTER"/>
    <property type="match status" value="1"/>
</dbReference>
<dbReference type="Pfam" id="PF01758">
    <property type="entry name" value="SBF"/>
    <property type="match status" value="1"/>
</dbReference>
<feature type="transmembrane region" description="Helical" evidence="8">
    <location>
        <begin position="290"/>
        <end position="314"/>
    </location>
</feature>
<dbReference type="InterPro" id="IPR002657">
    <property type="entry name" value="BilAc:Na_symport/Acr3"/>
</dbReference>
<dbReference type="InterPro" id="IPR004706">
    <property type="entry name" value="Arsenical-R_Acr3"/>
</dbReference>
<feature type="transmembrane region" description="Helical" evidence="8">
    <location>
        <begin position="264"/>
        <end position="284"/>
    </location>
</feature>
<keyword evidence="10" id="KW-1185">Reference proteome</keyword>
<keyword evidence="4" id="KW-1003">Cell membrane</keyword>
<evidence type="ECO:0000313" key="9">
    <source>
        <dbReference type="EMBL" id="KIP51827.1"/>
    </source>
</evidence>